<dbReference type="InterPro" id="IPR024072">
    <property type="entry name" value="DHFR-like_dom_sf"/>
</dbReference>
<dbReference type="Gene3D" id="3.40.430.10">
    <property type="entry name" value="Dihydrofolate Reductase, subunit A"/>
    <property type="match status" value="1"/>
</dbReference>
<dbReference type="GO" id="GO:0008703">
    <property type="term" value="F:5-amino-6-(5-phosphoribosylamino)uracil reductase activity"/>
    <property type="evidence" value="ECO:0007669"/>
    <property type="project" value="InterPro"/>
</dbReference>
<keyword evidence="3" id="KW-1185">Reference proteome</keyword>
<evidence type="ECO:0000313" key="3">
    <source>
        <dbReference type="Proteomes" id="UP000095342"/>
    </source>
</evidence>
<evidence type="ECO:0000313" key="2">
    <source>
        <dbReference type="EMBL" id="AOV16428.1"/>
    </source>
</evidence>
<dbReference type="SUPFAM" id="SSF53597">
    <property type="entry name" value="Dihydrofolate reductase-like"/>
    <property type="match status" value="1"/>
</dbReference>
<dbReference type="Proteomes" id="UP000095342">
    <property type="component" value="Chromosome"/>
</dbReference>
<dbReference type="GO" id="GO:0009231">
    <property type="term" value="P:riboflavin biosynthetic process"/>
    <property type="evidence" value="ECO:0007669"/>
    <property type="project" value="InterPro"/>
</dbReference>
<dbReference type="InterPro" id="IPR002734">
    <property type="entry name" value="RibDG_C"/>
</dbReference>
<evidence type="ECO:0000259" key="1">
    <source>
        <dbReference type="Pfam" id="PF01872"/>
    </source>
</evidence>
<name>A0A1D8K640_9GAMM</name>
<proteinExistence type="predicted"/>
<dbReference type="AlphaFoldDB" id="A0A1D8K640"/>
<dbReference type="EMBL" id="CP017448">
    <property type="protein sequence ID" value="AOV16428.1"/>
    <property type="molecule type" value="Genomic_DNA"/>
</dbReference>
<accession>A0A1D8K640</accession>
<sequence>MPEPSSRLTADDVLPLWPAGPSRPLAGLYLEHDLRAAAGRAVFCYANFVVSLDGRIALDGRVPGSIANPRDWRLFCELAVQADAMLVSGQHLRARALGAAQDLFAVFHGADGAELRAWRAAQGLPPWPRIVVLSRAVDWSLPSEVPPERVLLLTDSTGAVSTGAAHLSAIGVEVCTAGEVAVEPAIAAKILSEIGLSTVYAVGGAQVLHWLAAGGLLSRLYLTQVHRLLGGESYAGLIEGAKLRPPYELRLHRVYYDSAAPGVGGQLYCCYQGGEPDASTLN</sequence>
<dbReference type="Pfam" id="PF01872">
    <property type="entry name" value="RibD_C"/>
    <property type="match status" value="1"/>
</dbReference>
<gene>
    <name evidence="2" type="ORF">BJI67_04500</name>
</gene>
<dbReference type="KEGG" id="aaeo:BJI67_04500"/>
<dbReference type="RefSeq" id="WP_070072020.1">
    <property type="nucleotide sequence ID" value="NZ_CP017448.1"/>
</dbReference>
<organism evidence="2 3">
    <name type="scientific">Acidihalobacter aeolianus</name>
    <dbReference type="NCBI Taxonomy" id="2792603"/>
    <lineage>
        <taxon>Bacteria</taxon>
        <taxon>Pseudomonadati</taxon>
        <taxon>Pseudomonadota</taxon>
        <taxon>Gammaproteobacteria</taxon>
        <taxon>Chromatiales</taxon>
        <taxon>Ectothiorhodospiraceae</taxon>
        <taxon>Acidihalobacter</taxon>
    </lineage>
</organism>
<protein>
    <recommendedName>
        <fullName evidence="1">Bacterial bifunctional deaminase-reductase C-terminal domain-containing protein</fullName>
    </recommendedName>
</protein>
<feature type="domain" description="Bacterial bifunctional deaminase-reductase C-terminal" evidence="1">
    <location>
        <begin position="46"/>
        <end position="253"/>
    </location>
</feature>
<reference evidence="2 3" key="1">
    <citation type="submission" date="2016-09" db="EMBL/GenBank/DDBJ databases">
        <title>Acidihalobacter prosperus V6 (DSM14174).</title>
        <authorList>
            <person name="Khaleque H.N."/>
            <person name="Ramsay J.P."/>
            <person name="Murphy R.J.T."/>
            <person name="Kaksonen A.H."/>
            <person name="Boxall N.J."/>
            <person name="Watkin E.L.J."/>
        </authorList>
    </citation>
    <scope>NUCLEOTIDE SEQUENCE [LARGE SCALE GENOMIC DNA]</scope>
    <source>
        <strain evidence="2 3">V6</strain>
    </source>
</reference>